<protein>
    <submittedName>
        <fullName evidence="2">Uncharacterized protein</fullName>
    </submittedName>
</protein>
<keyword evidence="1" id="KW-0812">Transmembrane</keyword>
<evidence type="ECO:0000256" key="1">
    <source>
        <dbReference type="SAM" id="Phobius"/>
    </source>
</evidence>
<dbReference type="GeneID" id="43666120"/>
<keyword evidence="1" id="KW-0472">Membrane</keyword>
<reference evidence="2 3" key="1">
    <citation type="submission" date="2019-04" db="EMBL/GenBank/DDBJ databases">
        <authorList>
            <consortium name="DOE Joint Genome Institute"/>
            <person name="Mondo S."/>
            <person name="Kjaerbolling I."/>
            <person name="Vesth T."/>
            <person name="Frisvad J.C."/>
            <person name="Nybo J.L."/>
            <person name="Theobald S."/>
            <person name="Kildgaard S."/>
            <person name="Isbrandt T."/>
            <person name="Kuo A."/>
            <person name="Sato A."/>
            <person name="Lyhne E.K."/>
            <person name="Kogle M.E."/>
            <person name="Wiebenga A."/>
            <person name="Kun R.S."/>
            <person name="Lubbers R.J."/>
            <person name="Makela M.R."/>
            <person name="Barry K."/>
            <person name="Chovatia M."/>
            <person name="Clum A."/>
            <person name="Daum C."/>
            <person name="Haridas S."/>
            <person name="He G."/>
            <person name="LaButti K."/>
            <person name="Lipzen A."/>
            <person name="Riley R."/>
            <person name="Salamov A."/>
            <person name="Simmons B.A."/>
            <person name="Magnuson J.K."/>
            <person name="Henrissat B."/>
            <person name="Mortensen U.H."/>
            <person name="Larsen T.O."/>
            <person name="Devries R.P."/>
            <person name="Grigoriev I.V."/>
            <person name="Machida M."/>
            <person name="Baker S.E."/>
            <person name="Andersen M.R."/>
            <person name="Cantor M.N."/>
            <person name="Hua S.X."/>
        </authorList>
    </citation>
    <scope>NUCLEOTIDE SEQUENCE [LARGE SCALE GENOMIC DNA]</scope>
    <source>
        <strain evidence="2 3">CBS 119388</strain>
    </source>
</reference>
<keyword evidence="3" id="KW-1185">Reference proteome</keyword>
<gene>
    <name evidence="2" type="ORF">BDV37DRAFT_243344</name>
</gene>
<dbReference type="RefSeq" id="XP_031943493.1">
    <property type="nucleotide sequence ID" value="XM_032081429.1"/>
</dbReference>
<organism evidence="2 3">
    <name type="scientific">Aspergillus pseudonomiae</name>
    <dbReference type="NCBI Taxonomy" id="1506151"/>
    <lineage>
        <taxon>Eukaryota</taxon>
        <taxon>Fungi</taxon>
        <taxon>Dikarya</taxon>
        <taxon>Ascomycota</taxon>
        <taxon>Pezizomycotina</taxon>
        <taxon>Eurotiomycetes</taxon>
        <taxon>Eurotiomycetidae</taxon>
        <taxon>Eurotiales</taxon>
        <taxon>Aspergillaceae</taxon>
        <taxon>Aspergillus</taxon>
        <taxon>Aspergillus subgen. Circumdati</taxon>
    </lineage>
</organism>
<accession>A0A5N7DIL1</accession>
<name>A0A5N7DIL1_9EURO</name>
<keyword evidence="1" id="KW-1133">Transmembrane helix</keyword>
<dbReference type="Proteomes" id="UP000325579">
    <property type="component" value="Unassembled WGS sequence"/>
</dbReference>
<dbReference type="AlphaFoldDB" id="A0A5N7DIL1"/>
<dbReference type="EMBL" id="ML736755">
    <property type="protein sequence ID" value="KAE8406174.1"/>
    <property type="molecule type" value="Genomic_DNA"/>
</dbReference>
<proteinExistence type="predicted"/>
<evidence type="ECO:0000313" key="2">
    <source>
        <dbReference type="EMBL" id="KAE8406174.1"/>
    </source>
</evidence>
<evidence type="ECO:0000313" key="3">
    <source>
        <dbReference type="Proteomes" id="UP000325579"/>
    </source>
</evidence>
<feature type="transmembrane region" description="Helical" evidence="1">
    <location>
        <begin position="67"/>
        <end position="89"/>
    </location>
</feature>
<sequence>MFNPTDIMPQIFPAYPVGSQPTAAPIISWKDNVALTILSAESRTLILSPFDLLIFSPFLWYSSYRFLVVSITVFTTSAISGWGLSSLGVSRSASLR</sequence>